<dbReference type="GO" id="GO:0005096">
    <property type="term" value="F:GTPase activator activity"/>
    <property type="evidence" value="ECO:0007669"/>
    <property type="project" value="TreeGrafter"/>
</dbReference>
<dbReference type="OrthoDB" id="10003330at2759"/>
<protein>
    <recommendedName>
        <fullName evidence="1">Rho-GAP domain-containing protein</fullName>
    </recommendedName>
</protein>
<dbReference type="PROSITE" id="PS50238">
    <property type="entry name" value="RHOGAP"/>
    <property type="match status" value="1"/>
</dbReference>
<accession>A0A2G9T5G4</accession>
<proteinExistence type="predicted"/>
<organism evidence="2 3">
    <name type="scientific">Teladorsagia circumcincta</name>
    <name type="common">Brown stomach worm</name>
    <name type="synonym">Ostertagia circumcincta</name>
    <dbReference type="NCBI Taxonomy" id="45464"/>
    <lineage>
        <taxon>Eukaryota</taxon>
        <taxon>Metazoa</taxon>
        <taxon>Ecdysozoa</taxon>
        <taxon>Nematoda</taxon>
        <taxon>Chromadorea</taxon>
        <taxon>Rhabditida</taxon>
        <taxon>Rhabditina</taxon>
        <taxon>Rhabditomorpha</taxon>
        <taxon>Strongyloidea</taxon>
        <taxon>Trichostrongylidae</taxon>
        <taxon>Teladorsagia</taxon>
    </lineage>
</organism>
<reference evidence="2 3" key="1">
    <citation type="submission" date="2015-09" db="EMBL/GenBank/DDBJ databases">
        <title>Draft genome of the parasitic nematode Teladorsagia circumcincta isolate WARC Sus (inbred).</title>
        <authorList>
            <person name="Mitreva M."/>
        </authorList>
    </citation>
    <scope>NUCLEOTIDE SEQUENCE [LARGE SCALE GENOMIC DNA]</scope>
    <source>
        <strain evidence="2 3">S</strain>
    </source>
</reference>
<dbReference type="PANTHER" id="PTHR12659:SF7">
    <property type="entry name" value="CROSSVEINLESS C, ISOFORM C"/>
    <property type="match status" value="1"/>
</dbReference>
<dbReference type="AlphaFoldDB" id="A0A2G9T5G4"/>
<dbReference type="InterPro" id="IPR000198">
    <property type="entry name" value="RhoGAP_dom"/>
</dbReference>
<dbReference type="Proteomes" id="UP000230423">
    <property type="component" value="Unassembled WGS sequence"/>
</dbReference>
<sequence>MLALQYAILLLPDENREALQTLLLFLSDVSKHADSNSMPAQNLSVCFTPSLFHLSASRLDKITPTRRHKTIGAAGMPTEREMRETKAAQQCLTFLIQHCRSVFIAPETSTEDRLQPDNDTPLLKELGLNGPRAYLIDKVLDLVK</sequence>
<evidence type="ECO:0000313" key="3">
    <source>
        <dbReference type="Proteomes" id="UP000230423"/>
    </source>
</evidence>
<dbReference type="Gene3D" id="1.10.555.10">
    <property type="entry name" value="Rho GTPase activation protein"/>
    <property type="match status" value="1"/>
</dbReference>
<evidence type="ECO:0000313" key="2">
    <source>
        <dbReference type="EMBL" id="PIO53193.1"/>
    </source>
</evidence>
<dbReference type="SUPFAM" id="SSF48350">
    <property type="entry name" value="GTPase activation domain, GAP"/>
    <property type="match status" value="1"/>
</dbReference>
<dbReference type="InterPro" id="IPR008936">
    <property type="entry name" value="Rho_GTPase_activation_prot"/>
</dbReference>
<dbReference type="GO" id="GO:0030036">
    <property type="term" value="P:actin cytoskeleton organization"/>
    <property type="evidence" value="ECO:0007669"/>
    <property type="project" value="TreeGrafter"/>
</dbReference>
<name>A0A2G9T5G4_TELCI</name>
<dbReference type="Pfam" id="PF00620">
    <property type="entry name" value="RhoGAP"/>
    <property type="match status" value="1"/>
</dbReference>
<feature type="non-terminal residue" evidence="2">
    <location>
        <position position="144"/>
    </location>
</feature>
<keyword evidence="3" id="KW-1185">Reference proteome</keyword>
<feature type="domain" description="Rho-GAP" evidence="1">
    <location>
        <begin position="1"/>
        <end position="103"/>
    </location>
</feature>
<dbReference type="PANTHER" id="PTHR12659">
    <property type="entry name" value="RHO-TYPE GTPASE ACTIVATING PROTEIN"/>
    <property type="match status" value="1"/>
</dbReference>
<gene>
    <name evidence="2" type="ORF">TELCIR_25482</name>
</gene>
<evidence type="ECO:0000259" key="1">
    <source>
        <dbReference type="PROSITE" id="PS50238"/>
    </source>
</evidence>
<dbReference type="GO" id="GO:0035023">
    <property type="term" value="P:regulation of Rho protein signal transduction"/>
    <property type="evidence" value="ECO:0007669"/>
    <property type="project" value="TreeGrafter"/>
</dbReference>
<dbReference type="EMBL" id="KZ417497">
    <property type="protein sequence ID" value="PIO53193.1"/>
    <property type="molecule type" value="Genomic_DNA"/>
</dbReference>
<dbReference type="GO" id="GO:0007165">
    <property type="term" value="P:signal transduction"/>
    <property type="evidence" value="ECO:0007669"/>
    <property type="project" value="InterPro"/>
</dbReference>